<dbReference type="NCBIfam" id="TIGR00539">
    <property type="entry name" value="hemN_rel"/>
    <property type="match status" value="1"/>
</dbReference>
<dbReference type="SUPFAM" id="SSF102114">
    <property type="entry name" value="Radical SAM enzymes"/>
    <property type="match status" value="1"/>
</dbReference>
<dbReference type="Proteomes" id="UP000705508">
    <property type="component" value="Unassembled WGS sequence"/>
</dbReference>
<evidence type="ECO:0000256" key="4">
    <source>
        <dbReference type="ARBA" id="ARBA00022691"/>
    </source>
</evidence>
<evidence type="ECO:0000256" key="7">
    <source>
        <dbReference type="ARBA" id="ARBA00023014"/>
    </source>
</evidence>
<gene>
    <name evidence="11" type="primary">hemW</name>
    <name evidence="11" type="ORF">H6A20_06275</name>
</gene>
<dbReference type="SFLD" id="SFLDF00562">
    <property type="entry name" value="HemN-like__clustered_with_heat"/>
    <property type="match status" value="1"/>
</dbReference>
<evidence type="ECO:0000256" key="9">
    <source>
        <dbReference type="RuleBase" id="RU364116"/>
    </source>
</evidence>
<reference evidence="11" key="1">
    <citation type="submission" date="2020-08" db="EMBL/GenBank/DDBJ databases">
        <authorList>
            <person name="Cejkova D."/>
            <person name="Kubasova T."/>
            <person name="Jahodarova E."/>
            <person name="Rychlik I."/>
        </authorList>
    </citation>
    <scope>NUCLEOTIDE SEQUENCE</scope>
    <source>
        <strain evidence="11">An582</strain>
    </source>
</reference>
<keyword evidence="9" id="KW-0004">4Fe-4S</keyword>
<dbReference type="GO" id="GO:0005737">
    <property type="term" value="C:cytoplasm"/>
    <property type="evidence" value="ECO:0007669"/>
    <property type="project" value="UniProtKB-SubCell"/>
</dbReference>
<dbReference type="AlphaFoldDB" id="A0A939BGI3"/>
<dbReference type="InterPro" id="IPR007197">
    <property type="entry name" value="rSAM"/>
</dbReference>
<dbReference type="InterPro" id="IPR010723">
    <property type="entry name" value="HemN_C"/>
</dbReference>
<keyword evidence="6 9" id="KW-0408">Iron</keyword>
<keyword evidence="7 9" id="KW-0411">Iron-sulfur</keyword>
<keyword evidence="8 9" id="KW-0143">Chaperone</keyword>
<dbReference type="SFLD" id="SFLDS00029">
    <property type="entry name" value="Radical_SAM"/>
    <property type="match status" value="1"/>
</dbReference>
<keyword evidence="9" id="KW-0963">Cytoplasm</keyword>
<feature type="domain" description="Radical SAM core" evidence="10">
    <location>
        <begin position="1"/>
        <end position="251"/>
    </location>
</feature>
<dbReference type="InterPro" id="IPR013785">
    <property type="entry name" value="Aldolase_TIM"/>
</dbReference>
<keyword evidence="3 9" id="KW-0349">Heme</keyword>
<evidence type="ECO:0000256" key="2">
    <source>
        <dbReference type="ARBA" id="ARBA00017228"/>
    </source>
</evidence>
<dbReference type="InterPro" id="IPR004559">
    <property type="entry name" value="HemW-like"/>
</dbReference>
<dbReference type="PROSITE" id="PS51918">
    <property type="entry name" value="RADICAL_SAM"/>
    <property type="match status" value="1"/>
</dbReference>
<evidence type="ECO:0000256" key="8">
    <source>
        <dbReference type="ARBA" id="ARBA00023186"/>
    </source>
</evidence>
<dbReference type="PANTHER" id="PTHR13932:SF5">
    <property type="entry name" value="RADICAL S-ADENOSYL METHIONINE DOMAIN-CONTAINING PROTEIN 1, MITOCHONDRIAL"/>
    <property type="match status" value="1"/>
</dbReference>
<dbReference type="InterPro" id="IPR034505">
    <property type="entry name" value="Coproporphyrinogen-III_oxidase"/>
</dbReference>
<comment type="function">
    <text evidence="9">Probably acts as a heme chaperone, transferring heme to an unknown acceptor. Binds one molecule of heme per monomer, possibly covalently. Binds 1 [4Fe-4S] cluster. The cluster is coordinated with 3 cysteines and an exchangeable S-adenosyl-L-methionine.</text>
</comment>
<reference evidence="11" key="2">
    <citation type="journal article" date="2021" name="Sci. Rep.">
        <title>The distribution of antibiotic resistance genes in chicken gut microbiota commensals.</title>
        <authorList>
            <person name="Juricova H."/>
            <person name="Matiasovicova J."/>
            <person name="Kubasova T."/>
            <person name="Cejkova D."/>
            <person name="Rychlik I."/>
        </authorList>
    </citation>
    <scope>NUCLEOTIDE SEQUENCE</scope>
    <source>
        <strain evidence="11">An582</strain>
    </source>
</reference>
<sequence length="390" mass="44113">MRELELYLHIPFCVQKCKYCDFLSAPAGEGERQAYVDSLCGKIRSYRDTAKAYHVVSIFVGGGTPSILTGQQVLAIFRAVRETFAVDADAEITLEVNPATVAGAQGGKSGPENLSREKLEAWRQAGVNRLSIGLQSAEDRELKALGRIHTFRDFLETWQAVAEAGFSNLNVDLMSAIPFQSEKSWERTLHAAAGLTPPPTHISAYSLIIEEGTPFYERYGSGEHGEELPDEDTERRMYERTEEILSGYGYHRYEISNYALPGCECRHNLGYWDRREYLGIGVGAASLLDGKRWTEGEEPVVLTEKDAMEEFMFLGLRKMEGVSRRRFREQFQTKMEDVYGKEIETLCREGLLVKEEDRVRLTKRGIDVSNLVMSEFLLDEEKGDSGEKDR</sequence>
<evidence type="ECO:0000256" key="3">
    <source>
        <dbReference type="ARBA" id="ARBA00022617"/>
    </source>
</evidence>
<evidence type="ECO:0000259" key="10">
    <source>
        <dbReference type="PROSITE" id="PS51918"/>
    </source>
</evidence>
<dbReference type="Pfam" id="PF04055">
    <property type="entry name" value="Radical_SAM"/>
    <property type="match status" value="1"/>
</dbReference>
<evidence type="ECO:0000256" key="6">
    <source>
        <dbReference type="ARBA" id="ARBA00023004"/>
    </source>
</evidence>
<dbReference type="Gene3D" id="3.20.20.70">
    <property type="entry name" value="Aldolase class I"/>
    <property type="match status" value="1"/>
</dbReference>
<organism evidence="11 12">
    <name type="scientific">Mordavella massiliensis</name>
    <dbReference type="NCBI Taxonomy" id="1871024"/>
    <lineage>
        <taxon>Bacteria</taxon>
        <taxon>Bacillati</taxon>
        <taxon>Bacillota</taxon>
        <taxon>Clostridia</taxon>
        <taxon>Eubacteriales</taxon>
        <taxon>Clostridiaceae</taxon>
        <taxon>Mordavella</taxon>
    </lineage>
</organism>
<dbReference type="InterPro" id="IPR006638">
    <property type="entry name" value="Elp3/MiaA/NifB-like_rSAM"/>
</dbReference>
<dbReference type="RefSeq" id="WP_204906278.1">
    <property type="nucleotide sequence ID" value="NZ_JACJKS010000006.1"/>
</dbReference>
<dbReference type="GO" id="GO:0046872">
    <property type="term" value="F:metal ion binding"/>
    <property type="evidence" value="ECO:0007669"/>
    <property type="project" value="UniProtKB-UniRule"/>
</dbReference>
<evidence type="ECO:0000313" key="11">
    <source>
        <dbReference type="EMBL" id="MBM6948263.1"/>
    </source>
</evidence>
<comment type="caution">
    <text evidence="11">The sequence shown here is derived from an EMBL/GenBank/DDBJ whole genome shotgun (WGS) entry which is preliminary data.</text>
</comment>
<dbReference type="GO" id="GO:0004109">
    <property type="term" value="F:coproporphyrinogen oxidase activity"/>
    <property type="evidence" value="ECO:0007669"/>
    <property type="project" value="InterPro"/>
</dbReference>
<dbReference type="SMART" id="SM00729">
    <property type="entry name" value="Elp3"/>
    <property type="match status" value="1"/>
</dbReference>
<keyword evidence="5 9" id="KW-0479">Metal-binding</keyword>
<dbReference type="PANTHER" id="PTHR13932">
    <property type="entry name" value="COPROPORPHYRINIGEN III OXIDASE"/>
    <property type="match status" value="1"/>
</dbReference>
<dbReference type="GO" id="GO:0051539">
    <property type="term" value="F:4 iron, 4 sulfur cluster binding"/>
    <property type="evidence" value="ECO:0007669"/>
    <property type="project" value="UniProtKB-UniRule"/>
</dbReference>
<keyword evidence="4 9" id="KW-0949">S-adenosyl-L-methionine</keyword>
<dbReference type="GO" id="GO:0006779">
    <property type="term" value="P:porphyrin-containing compound biosynthetic process"/>
    <property type="evidence" value="ECO:0007669"/>
    <property type="project" value="InterPro"/>
</dbReference>
<dbReference type="Pfam" id="PF06969">
    <property type="entry name" value="HemN_C"/>
    <property type="match status" value="1"/>
</dbReference>
<accession>A0A939BGI3</accession>
<dbReference type="InterPro" id="IPR058240">
    <property type="entry name" value="rSAM_sf"/>
</dbReference>
<evidence type="ECO:0000256" key="1">
    <source>
        <dbReference type="ARBA" id="ARBA00006100"/>
    </source>
</evidence>
<dbReference type="EMBL" id="JACJKS010000006">
    <property type="protein sequence ID" value="MBM6948263.1"/>
    <property type="molecule type" value="Genomic_DNA"/>
</dbReference>
<name>A0A939BGI3_9CLOT</name>
<protein>
    <recommendedName>
        <fullName evidence="2 9">Heme chaperone HemW</fullName>
    </recommendedName>
</protein>
<proteinExistence type="inferred from homology"/>
<comment type="subcellular location">
    <subcellularLocation>
        <location evidence="9">Cytoplasm</location>
    </subcellularLocation>
</comment>
<evidence type="ECO:0000256" key="5">
    <source>
        <dbReference type="ARBA" id="ARBA00022723"/>
    </source>
</evidence>
<evidence type="ECO:0000313" key="12">
    <source>
        <dbReference type="Proteomes" id="UP000705508"/>
    </source>
</evidence>
<dbReference type="SFLD" id="SFLDG01065">
    <property type="entry name" value="anaerobic_coproporphyrinogen-I"/>
    <property type="match status" value="1"/>
</dbReference>
<comment type="similarity">
    <text evidence="1">Belongs to the anaerobic coproporphyrinogen-III oxidase family. HemW subfamily.</text>
</comment>